<keyword evidence="1 8" id="KW-0444">Lipid biosynthesis</keyword>
<dbReference type="NCBIfam" id="TIGR00516">
    <property type="entry name" value="acpS"/>
    <property type="match status" value="1"/>
</dbReference>
<feature type="domain" description="4'-phosphopantetheinyl transferase" evidence="9">
    <location>
        <begin position="3"/>
        <end position="92"/>
    </location>
</feature>
<dbReference type="Gene3D" id="3.90.470.20">
    <property type="entry name" value="4'-phosphopantetheinyl transferase domain"/>
    <property type="match status" value="1"/>
</dbReference>
<comment type="caution">
    <text evidence="10">The sequence shown here is derived from an EMBL/GenBank/DDBJ whole genome shotgun (WGS) entry which is preliminary data.</text>
</comment>
<keyword evidence="8" id="KW-0963">Cytoplasm</keyword>
<dbReference type="InterPro" id="IPR002582">
    <property type="entry name" value="ACPS"/>
</dbReference>
<evidence type="ECO:0000256" key="1">
    <source>
        <dbReference type="ARBA" id="ARBA00022516"/>
    </source>
</evidence>
<protein>
    <recommendedName>
        <fullName evidence="8">Holo-[acyl-carrier-protein] synthase</fullName>
        <shortName evidence="8">Holo-ACP synthase</shortName>
        <ecNumber evidence="8">2.7.8.7</ecNumber>
    </recommendedName>
    <alternativeName>
        <fullName evidence="8">4'-phosphopantetheinyl transferase AcpS</fullName>
    </alternativeName>
</protein>
<dbReference type="RefSeq" id="WP_317329686.1">
    <property type="nucleotide sequence ID" value="NZ_JAWJZA010000001.1"/>
</dbReference>
<comment type="subcellular location">
    <subcellularLocation>
        <location evidence="8">Cytoplasm</location>
    </subcellularLocation>
</comment>
<reference evidence="10 11" key="1">
    <citation type="submission" date="2023-10" db="EMBL/GenBank/DDBJ databases">
        <title>Veillonella sp. nov., isolated from a pig farm feces dump.</title>
        <authorList>
            <person name="Chang Y.-H."/>
        </authorList>
    </citation>
    <scope>NUCLEOTIDE SEQUENCE [LARGE SCALE GENOMIC DNA]</scope>
    <source>
        <strain evidence="10 11">YH-vei2233</strain>
    </source>
</reference>
<accession>A0ABU3Z7K6</accession>
<evidence type="ECO:0000256" key="2">
    <source>
        <dbReference type="ARBA" id="ARBA00022679"/>
    </source>
</evidence>
<dbReference type="InterPro" id="IPR008278">
    <property type="entry name" value="4-PPantetheinyl_Trfase_dom"/>
</dbReference>
<evidence type="ECO:0000256" key="4">
    <source>
        <dbReference type="ARBA" id="ARBA00022832"/>
    </source>
</evidence>
<comment type="catalytic activity">
    <reaction evidence="8">
        <text>apo-[ACP] + CoA = holo-[ACP] + adenosine 3',5'-bisphosphate + H(+)</text>
        <dbReference type="Rhea" id="RHEA:12068"/>
        <dbReference type="Rhea" id="RHEA-COMP:9685"/>
        <dbReference type="Rhea" id="RHEA-COMP:9690"/>
        <dbReference type="ChEBI" id="CHEBI:15378"/>
        <dbReference type="ChEBI" id="CHEBI:29999"/>
        <dbReference type="ChEBI" id="CHEBI:57287"/>
        <dbReference type="ChEBI" id="CHEBI:58343"/>
        <dbReference type="ChEBI" id="CHEBI:64479"/>
        <dbReference type="EC" id="2.7.8.7"/>
    </reaction>
</comment>
<evidence type="ECO:0000259" key="9">
    <source>
        <dbReference type="Pfam" id="PF01648"/>
    </source>
</evidence>
<keyword evidence="7 8" id="KW-0275">Fatty acid biosynthesis</keyword>
<keyword evidence="4 8" id="KW-0276">Fatty acid metabolism</keyword>
<comment type="similarity">
    <text evidence="8">Belongs to the P-Pant transferase superfamily. AcpS family.</text>
</comment>
<dbReference type="GO" id="GO:0008897">
    <property type="term" value="F:holo-[acyl-carrier-protein] synthase activity"/>
    <property type="evidence" value="ECO:0007669"/>
    <property type="project" value="UniProtKB-EC"/>
</dbReference>
<dbReference type="HAMAP" id="MF_00101">
    <property type="entry name" value="AcpS"/>
    <property type="match status" value="1"/>
</dbReference>
<dbReference type="Pfam" id="PF01648">
    <property type="entry name" value="ACPS"/>
    <property type="match status" value="1"/>
</dbReference>
<name>A0ABU3Z7K6_9FIRM</name>
<evidence type="ECO:0000313" key="11">
    <source>
        <dbReference type="Proteomes" id="UP001272515"/>
    </source>
</evidence>
<dbReference type="EMBL" id="JAWJZB010000003">
    <property type="protein sequence ID" value="MDV5087899.1"/>
    <property type="molecule type" value="Genomic_DNA"/>
</dbReference>
<dbReference type="NCBIfam" id="TIGR00556">
    <property type="entry name" value="pantethn_trn"/>
    <property type="match status" value="1"/>
</dbReference>
<feature type="binding site" evidence="8">
    <location>
        <position position="55"/>
    </location>
    <ligand>
        <name>Mg(2+)</name>
        <dbReference type="ChEBI" id="CHEBI:18420"/>
    </ligand>
</feature>
<dbReference type="InterPro" id="IPR004568">
    <property type="entry name" value="Ppantetheine-prot_Trfase_dom"/>
</dbReference>
<keyword evidence="2 8" id="KW-0808">Transferase</keyword>
<dbReference type="SUPFAM" id="SSF56214">
    <property type="entry name" value="4'-phosphopantetheinyl transferase"/>
    <property type="match status" value="1"/>
</dbReference>
<comment type="function">
    <text evidence="8">Transfers the 4'-phosphopantetheine moiety from coenzyme A to a Ser of acyl-carrier-protein.</text>
</comment>
<keyword evidence="11" id="KW-1185">Reference proteome</keyword>
<evidence type="ECO:0000256" key="8">
    <source>
        <dbReference type="HAMAP-Rule" id="MF_00101"/>
    </source>
</evidence>
<keyword evidence="3 8" id="KW-0479">Metal-binding</keyword>
<keyword evidence="5 8" id="KW-0460">Magnesium</keyword>
<evidence type="ECO:0000256" key="7">
    <source>
        <dbReference type="ARBA" id="ARBA00023160"/>
    </source>
</evidence>
<evidence type="ECO:0000256" key="3">
    <source>
        <dbReference type="ARBA" id="ARBA00022723"/>
    </source>
</evidence>
<dbReference type="EC" id="2.7.8.7" evidence="8"/>
<proteinExistence type="inferred from homology"/>
<dbReference type="Proteomes" id="UP001272515">
    <property type="component" value="Unassembled WGS sequence"/>
</dbReference>
<evidence type="ECO:0000256" key="6">
    <source>
        <dbReference type="ARBA" id="ARBA00023098"/>
    </source>
</evidence>
<keyword evidence="6 8" id="KW-0443">Lipid metabolism</keyword>
<evidence type="ECO:0000256" key="5">
    <source>
        <dbReference type="ARBA" id="ARBA00022842"/>
    </source>
</evidence>
<dbReference type="InterPro" id="IPR037143">
    <property type="entry name" value="4-PPantetheinyl_Trfase_dom_sf"/>
</dbReference>
<comment type="cofactor">
    <cofactor evidence="8">
        <name>Mg(2+)</name>
        <dbReference type="ChEBI" id="CHEBI:18420"/>
    </cofactor>
</comment>
<gene>
    <name evidence="8 10" type="primary">acpS</name>
    <name evidence="10" type="ORF">RVY80_03430</name>
</gene>
<organism evidence="10 11">
    <name type="scientific">Veillonella absiana</name>
    <dbReference type="NCBI Taxonomy" id="3079305"/>
    <lineage>
        <taxon>Bacteria</taxon>
        <taxon>Bacillati</taxon>
        <taxon>Bacillota</taxon>
        <taxon>Negativicutes</taxon>
        <taxon>Veillonellales</taxon>
        <taxon>Veillonellaceae</taxon>
        <taxon>Veillonella</taxon>
    </lineage>
</organism>
<evidence type="ECO:0000313" key="10">
    <source>
        <dbReference type="EMBL" id="MDV5087899.1"/>
    </source>
</evidence>
<sequence>MKLGIDIIEIERIQMAIERNNAFIERVYTPIEVFYCKSKGKHQYESFAGLYAAKEAFLKALGTGMRYGSWQEIQIDHDELGAPYITISGVFKNIFEQGGYSDVQVSISHCQNIAMAQVILSK</sequence>
<feature type="binding site" evidence="8">
    <location>
        <position position="6"/>
    </location>
    <ligand>
        <name>Mg(2+)</name>
        <dbReference type="ChEBI" id="CHEBI:18420"/>
    </ligand>
</feature>